<dbReference type="PANTHER" id="PTHR47360">
    <property type="entry name" value="MUREIN DD-ENDOPEPTIDASE MEPS/MUREIN LD-CARBOXYPEPTIDASE"/>
    <property type="match status" value="1"/>
</dbReference>
<dbReference type="PROSITE" id="PS51257">
    <property type="entry name" value="PROKAR_LIPOPROTEIN"/>
    <property type="match status" value="1"/>
</dbReference>
<dbReference type="InterPro" id="IPR052062">
    <property type="entry name" value="Murein_DD/LD_carboxypeptidase"/>
</dbReference>
<feature type="signal peptide" evidence="6">
    <location>
        <begin position="1"/>
        <end position="22"/>
    </location>
</feature>
<dbReference type="Pfam" id="PF00877">
    <property type="entry name" value="NLPC_P60"/>
    <property type="match status" value="1"/>
</dbReference>
<evidence type="ECO:0000256" key="5">
    <source>
        <dbReference type="ARBA" id="ARBA00022807"/>
    </source>
</evidence>
<reference evidence="8 9" key="1">
    <citation type="submission" date="2024-07" db="EMBL/GenBank/DDBJ databases">
        <title>The genome sequence of type strain Sediminicola arcticus GDMCC 1.2805.</title>
        <authorList>
            <person name="Liu Y."/>
        </authorList>
    </citation>
    <scope>NUCLEOTIDE SEQUENCE [LARGE SCALE GENOMIC DNA]</scope>
    <source>
        <strain evidence="8 9">GDMCC 1.2805</strain>
    </source>
</reference>
<dbReference type="PROSITE" id="PS51935">
    <property type="entry name" value="NLPC_P60"/>
    <property type="match status" value="1"/>
</dbReference>
<sequence length="192" mass="21221">MIRKVAYIALLFLIASCGSSKSTTVAHVERRVTVPRNVAEVPNSKEDISISNSTEMADARSEASFNFADRIINTAMEYSGVRYKYGGTSKEGLDCSGLMLISFGEHNYNLPRSSSLMAEEGKKVRLNDVAKGDLLFFCTGRRNRKINHVGLVVTKEGDEIKFIHSSTSRGVIVSSLREGYWNSAFVKATRVL</sequence>
<dbReference type="Gene3D" id="3.90.1720.10">
    <property type="entry name" value="endopeptidase domain like (from Nostoc punctiforme)"/>
    <property type="match status" value="1"/>
</dbReference>
<accession>A0ABV2SXZ6</accession>
<protein>
    <submittedName>
        <fullName evidence="8">C40 family peptidase</fullName>
    </submittedName>
</protein>
<dbReference type="PANTHER" id="PTHR47360:SF1">
    <property type="entry name" value="ENDOPEPTIDASE NLPC-RELATED"/>
    <property type="match status" value="1"/>
</dbReference>
<feature type="chain" id="PRO_5046396653" evidence="6">
    <location>
        <begin position="23"/>
        <end position="192"/>
    </location>
</feature>
<evidence type="ECO:0000256" key="3">
    <source>
        <dbReference type="ARBA" id="ARBA00022729"/>
    </source>
</evidence>
<name>A0ABV2SXZ6_9FLAO</name>
<comment type="similarity">
    <text evidence="1">Belongs to the peptidase C40 family.</text>
</comment>
<evidence type="ECO:0000256" key="2">
    <source>
        <dbReference type="ARBA" id="ARBA00022670"/>
    </source>
</evidence>
<evidence type="ECO:0000256" key="6">
    <source>
        <dbReference type="SAM" id="SignalP"/>
    </source>
</evidence>
<dbReference type="InterPro" id="IPR038765">
    <property type="entry name" value="Papain-like_cys_pep_sf"/>
</dbReference>
<keyword evidence="2" id="KW-0645">Protease</keyword>
<dbReference type="SUPFAM" id="SSF54001">
    <property type="entry name" value="Cysteine proteinases"/>
    <property type="match status" value="1"/>
</dbReference>
<dbReference type="RefSeq" id="WP_354615907.1">
    <property type="nucleotide sequence ID" value="NZ_JBEXAE010000005.1"/>
</dbReference>
<keyword evidence="3 6" id="KW-0732">Signal</keyword>
<keyword evidence="5" id="KW-0788">Thiol protease</keyword>
<proteinExistence type="inferred from homology"/>
<evidence type="ECO:0000313" key="9">
    <source>
        <dbReference type="Proteomes" id="UP001549799"/>
    </source>
</evidence>
<keyword evidence="4" id="KW-0378">Hydrolase</keyword>
<dbReference type="Proteomes" id="UP001549799">
    <property type="component" value="Unassembled WGS sequence"/>
</dbReference>
<evidence type="ECO:0000256" key="4">
    <source>
        <dbReference type="ARBA" id="ARBA00022801"/>
    </source>
</evidence>
<feature type="domain" description="NlpC/P60" evidence="7">
    <location>
        <begin position="65"/>
        <end position="192"/>
    </location>
</feature>
<evidence type="ECO:0000313" key="8">
    <source>
        <dbReference type="EMBL" id="MET6991365.1"/>
    </source>
</evidence>
<evidence type="ECO:0000259" key="7">
    <source>
        <dbReference type="PROSITE" id="PS51935"/>
    </source>
</evidence>
<evidence type="ECO:0000256" key="1">
    <source>
        <dbReference type="ARBA" id="ARBA00007074"/>
    </source>
</evidence>
<gene>
    <name evidence="8" type="ORF">ABXZ36_11990</name>
</gene>
<comment type="caution">
    <text evidence="8">The sequence shown here is derived from an EMBL/GenBank/DDBJ whole genome shotgun (WGS) entry which is preliminary data.</text>
</comment>
<organism evidence="8 9">
    <name type="scientific">Sediminicola arcticus</name>
    <dbReference type="NCBI Taxonomy" id="1574308"/>
    <lineage>
        <taxon>Bacteria</taxon>
        <taxon>Pseudomonadati</taxon>
        <taxon>Bacteroidota</taxon>
        <taxon>Flavobacteriia</taxon>
        <taxon>Flavobacteriales</taxon>
        <taxon>Flavobacteriaceae</taxon>
        <taxon>Sediminicola</taxon>
    </lineage>
</organism>
<keyword evidence="9" id="KW-1185">Reference proteome</keyword>
<dbReference type="InterPro" id="IPR000064">
    <property type="entry name" value="NLP_P60_dom"/>
</dbReference>
<dbReference type="EMBL" id="JBEXAE010000005">
    <property type="protein sequence ID" value="MET6991365.1"/>
    <property type="molecule type" value="Genomic_DNA"/>
</dbReference>